<dbReference type="Gene3D" id="3.40.50.2000">
    <property type="entry name" value="Glycogen Phosphorylase B"/>
    <property type="match status" value="2"/>
</dbReference>
<evidence type="ECO:0000313" key="2">
    <source>
        <dbReference type="EMBL" id="UWZ82371.1"/>
    </source>
</evidence>
<dbReference type="Pfam" id="PF06722">
    <property type="entry name" value="EryCIII-like_C"/>
    <property type="match status" value="1"/>
</dbReference>
<name>A0A9J7BIP7_9BACT</name>
<reference evidence="2" key="1">
    <citation type="submission" date="2021-04" db="EMBL/GenBank/DDBJ databases">
        <title>Phylogenetic analysis of Acidobacteriaceae.</title>
        <authorList>
            <person name="Qiu L."/>
            <person name="Zhang Q."/>
        </authorList>
    </citation>
    <scope>NUCLEOTIDE SEQUENCE</scope>
    <source>
        <strain evidence="2">DSM 25168</strain>
    </source>
</reference>
<dbReference type="KEGG" id="orp:MOP44_17550"/>
<feature type="domain" description="Erythromycin biosynthesis protein CIII-like C-terminal" evidence="1">
    <location>
        <begin position="289"/>
        <end position="385"/>
    </location>
</feature>
<protein>
    <submittedName>
        <fullName evidence="2">Glycosyltransferase</fullName>
    </submittedName>
</protein>
<dbReference type="RefSeq" id="WP_260791555.1">
    <property type="nucleotide sequence ID" value="NZ_CP093313.1"/>
</dbReference>
<gene>
    <name evidence="2" type="ORF">MOP44_17550</name>
</gene>
<dbReference type="AlphaFoldDB" id="A0A9J7BIP7"/>
<proteinExistence type="predicted"/>
<dbReference type="GO" id="GO:0008194">
    <property type="term" value="F:UDP-glycosyltransferase activity"/>
    <property type="evidence" value="ECO:0007669"/>
    <property type="project" value="InterPro"/>
</dbReference>
<dbReference type="InterPro" id="IPR050426">
    <property type="entry name" value="Glycosyltransferase_28"/>
</dbReference>
<organism evidence="2 3">
    <name type="scientific">Occallatibacter riparius</name>
    <dbReference type="NCBI Taxonomy" id="1002689"/>
    <lineage>
        <taxon>Bacteria</taxon>
        <taxon>Pseudomonadati</taxon>
        <taxon>Acidobacteriota</taxon>
        <taxon>Terriglobia</taxon>
        <taxon>Terriglobales</taxon>
        <taxon>Acidobacteriaceae</taxon>
        <taxon>Occallatibacter</taxon>
    </lineage>
</organism>
<dbReference type="InterPro" id="IPR010610">
    <property type="entry name" value="EryCIII-like_C"/>
</dbReference>
<dbReference type="PANTHER" id="PTHR48050">
    <property type="entry name" value="STEROL 3-BETA-GLUCOSYLTRANSFERASE"/>
    <property type="match status" value="1"/>
</dbReference>
<dbReference type="EMBL" id="CP093313">
    <property type="protein sequence ID" value="UWZ82371.1"/>
    <property type="molecule type" value="Genomic_DNA"/>
</dbReference>
<dbReference type="InterPro" id="IPR002213">
    <property type="entry name" value="UDP_glucos_trans"/>
</dbReference>
<dbReference type="CDD" id="cd03784">
    <property type="entry name" value="GT1_Gtf-like"/>
    <property type="match status" value="1"/>
</dbReference>
<sequence length="409" mass="43369">MRLVVLTYGTEGDTRPLAALCRALMDAGDEVTLLADGGTLGSAAELGVPHASLAGDIRTAIEAERDLSTVAAGRNSLKATTKALSRMANENAVSWMKQVVETAAGCEGLIVAGLAAYIGFSAAEKLSVPVIGAGMIPLTPTSAFASPFVPPHSLPRWLNHFSYGLVAGALWRAFRHATNEARASVGLAPGRKIWLGHPMLYGISPTLIPQPEDWPQNVWMCGQWVYPPTEWQAPRPLEDFLAGGDAPIYVGFGSMSGINQRALLDAVISAVAGRRALFYPGWSAEAGLSLPSNFYVLGDTPHDWLFPRTSLVIHHGGSGTSHSAARAGVPSVVLPFAADQFFWAEQLHQRGIAPAASSATKVNADVLARAIDAAQSEPMRERARVIGQAMRTEDGLASAVEKVHMLLAH</sequence>
<evidence type="ECO:0000313" key="3">
    <source>
        <dbReference type="Proteomes" id="UP001059380"/>
    </source>
</evidence>
<keyword evidence="3" id="KW-1185">Reference proteome</keyword>
<dbReference type="GO" id="GO:0017000">
    <property type="term" value="P:antibiotic biosynthetic process"/>
    <property type="evidence" value="ECO:0007669"/>
    <property type="project" value="UniProtKB-ARBA"/>
</dbReference>
<dbReference type="FunFam" id="3.40.50.2000:FF:000009">
    <property type="entry name" value="Sterol 3-beta-glucosyltransferase UGT80A2"/>
    <property type="match status" value="1"/>
</dbReference>
<dbReference type="GO" id="GO:0016758">
    <property type="term" value="F:hexosyltransferase activity"/>
    <property type="evidence" value="ECO:0007669"/>
    <property type="project" value="UniProtKB-ARBA"/>
</dbReference>
<dbReference type="PANTHER" id="PTHR48050:SF13">
    <property type="entry name" value="STEROL 3-BETA-GLUCOSYLTRANSFERASE UGT80A2"/>
    <property type="match status" value="1"/>
</dbReference>
<evidence type="ECO:0000259" key="1">
    <source>
        <dbReference type="Pfam" id="PF06722"/>
    </source>
</evidence>
<dbReference type="Proteomes" id="UP001059380">
    <property type="component" value="Chromosome"/>
</dbReference>
<dbReference type="SUPFAM" id="SSF53756">
    <property type="entry name" value="UDP-Glycosyltransferase/glycogen phosphorylase"/>
    <property type="match status" value="1"/>
</dbReference>
<accession>A0A9J7BIP7</accession>